<sequence>MSFVTDVSDASRLAWIGWINHTLLLLASLASAVFSIDALWMAYVEADGFFIGPHQPFGGDFINLWTTARMMLEGKVGDIYRHEAFMAYQHGFLDQHIGLRLWAYPPHSLFMAWPAGLAGYFVSFTVFSLFGLMILAAGARWFGFSWGETLMLVCSPAAMTCLTLGQTGSIACGLLLIALSPRRSNASGLTIASATILTIKPQIGVLLPLLWLIQRRWLSIGATAVTVLLIVGLSAAAFGWQAGRDYLGNTLVALSALEHRGTGPFLGMIPSVFVAMRLVGFDGQTASLIHLAFALAIIPVLIWRLVAAQTAMQQAALVLIATCLVAPYLHVYDLTILLSGVLAVARLDKSTDPVRQALVKLAVWAGWGLPLLLMPMNMSGMPLAPVFIGLIFITACRVQLFAGRPSNGRTYLQTSD</sequence>
<dbReference type="GO" id="GO:0005886">
    <property type="term" value="C:plasma membrane"/>
    <property type="evidence" value="ECO:0007669"/>
    <property type="project" value="UniProtKB-SubCell"/>
</dbReference>
<organism evidence="9 10">
    <name type="scientific">Pseudaminobacter soli</name>
    <name type="common">ex Zhang et al. 2022</name>
    <dbReference type="NCBI Taxonomy" id="2831468"/>
    <lineage>
        <taxon>Bacteria</taxon>
        <taxon>Pseudomonadati</taxon>
        <taxon>Pseudomonadota</taxon>
        <taxon>Alphaproteobacteria</taxon>
        <taxon>Hyphomicrobiales</taxon>
        <taxon>Phyllobacteriaceae</taxon>
        <taxon>Pseudaminobacter</taxon>
    </lineage>
</organism>
<accession>A0A942DVL8</accession>
<comment type="similarity">
    <text evidence="7">Belongs to the glycosyltransferase 87 family.</text>
</comment>
<feature type="transmembrane region" description="Helical" evidence="8">
    <location>
        <begin position="288"/>
        <end position="306"/>
    </location>
</feature>
<dbReference type="RefSeq" id="WP_188253789.1">
    <property type="nucleotide sequence ID" value="NZ_JABVCF010000003.1"/>
</dbReference>
<protein>
    <submittedName>
        <fullName evidence="9">DUF2029 domain-containing protein</fullName>
    </submittedName>
</protein>
<name>A0A942DVL8_9HYPH</name>
<evidence type="ECO:0000256" key="4">
    <source>
        <dbReference type="ARBA" id="ARBA00022692"/>
    </source>
</evidence>
<dbReference type="GO" id="GO:0016758">
    <property type="term" value="F:hexosyltransferase activity"/>
    <property type="evidence" value="ECO:0007669"/>
    <property type="project" value="InterPro"/>
</dbReference>
<evidence type="ECO:0000313" key="10">
    <source>
        <dbReference type="Proteomes" id="UP000680348"/>
    </source>
</evidence>
<proteinExistence type="inferred from homology"/>
<keyword evidence="4 8" id="KW-0812">Transmembrane</keyword>
<evidence type="ECO:0000256" key="1">
    <source>
        <dbReference type="ARBA" id="ARBA00004651"/>
    </source>
</evidence>
<feature type="transmembrane region" description="Helical" evidence="8">
    <location>
        <begin position="22"/>
        <end position="43"/>
    </location>
</feature>
<dbReference type="InterPro" id="IPR018584">
    <property type="entry name" value="GT87"/>
</dbReference>
<keyword evidence="5 8" id="KW-1133">Transmembrane helix</keyword>
<feature type="transmembrane region" description="Helical" evidence="8">
    <location>
        <begin position="117"/>
        <end position="138"/>
    </location>
</feature>
<keyword evidence="6 8" id="KW-0472">Membrane</keyword>
<gene>
    <name evidence="9" type="ORF">KEU06_06215</name>
</gene>
<reference evidence="9" key="1">
    <citation type="submission" date="2021-04" db="EMBL/GenBank/DDBJ databases">
        <title>Pseudaminobacter soli sp. nov., isolated from paddy soil contaminated by heavy metals.</title>
        <authorList>
            <person name="Zhang K."/>
        </authorList>
    </citation>
    <scope>NUCLEOTIDE SEQUENCE</scope>
    <source>
        <strain evidence="9">19-2017</strain>
    </source>
</reference>
<evidence type="ECO:0000256" key="7">
    <source>
        <dbReference type="ARBA" id="ARBA00024033"/>
    </source>
</evidence>
<dbReference type="Proteomes" id="UP000680348">
    <property type="component" value="Unassembled WGS sequence"/>
</dbReference>
<feature type="transmembrane region" description="Helical" evidence="8">
    <location>
        <begin position="382"/>
        <end position="402"/>
    </location>
</feature>
<dbReference type="Pfam" id="PF09594">
    <property type="entry name" value="GT87"/>
    <property type="match status" value="1"/>
</dbReference>
<keyword evidence="2" id="KW-1003">Cell membrane</keyword>
<evidence type="ECO:0000256" key="3">
    <source>
        <dbReference type="ARBA" id="ARBA00022679"/>
    </source>
</evidence>
<dbReference type="EMBL" id="JAGWCR010000003">
    <property type="protein sequence ID" value="MBS3648219.1"/>
    <property type="molecule type" value="Genomic_DNA"/>
</dbReference>
<comment type="subcellular location">
    <subcellularLocation>
        <location evidence="1">Cell membrane</location>
        <topology evidence="1">Multi-pass membrane protein</topology>
    </subcellularLocation>
</comment>
<evidence type="ECO:0000256" key="2">
    <source>
        <dbReference type="ARBA" id="ARBA00022475"/>
    </source>
</evidence>
<feature type="transmembrane region" description="Helical" evidence="8">
    <location>
        <begin position="220"/>
        <end position="242"/>
    </location>
</feature>
<evidence type="ECO:0000313" key="9">
    <source>
        <dbReference type="EMBL" id="MBS3648219.1"/>
    </source>
</evidence>
<evidence type="ECO:0000256" key="5">
    <source>
        <dbReference type="ARBA" id="ARBA00022989"/>
    </source>
</evidence>
<evidence type="ECO:0000256" key="8">
    <source>
        <dbReference type="SAM" id="Phobius"/>
    </source>
</evidence>
<feature type="transmembrane region" description="Helical" evidence="8">
    <location>
        <begin position="318"/>
        <end position="345"/>
    </location>
</feature>
<comment type="caution">
    <text evidence="9">The sequence shown here is derived from an EMBL/GenBank/DDBJ whole genome shotgun (WGS) entry which is preliminary data.</text>
</comment>
<dbReference type="AlphaFoldDB" id="A0A942DVL8"/>
<feature type="transmembrane region" description="Helical" evidence="8">
    <location>
        <begin position="150"/>
        <end position="179"/>
    </location>
</feature>
<evidence type="ECO:0000256" key="6">
    <source>
        <dbReference type="ARBA" id="ARBA00023136"/>
    </source>
</evidence>
<feature type="transmembrane region" description="Helical" evidence="8">
    <location>
        <begin position="191"/>
        <end position="213"/>
    </location>
</feature>
<keyword evidence="3" id="KW-0808">Transferase</keyword>
<keyword evidence="10" id="KW-1185">Reference proteome</keyword>